<sequence>MKPIFLQKINNLFHFLWALGSAFFYRFPSQKMVVIGVTGTTGKSTTVEMIAAVLEKVGYKTASISSIRFKVAGESSENLMKQTMPGRGYLQKFLRKALDSGCQYAVIEVSSEGIKQHRQRFINFDVGVITNLAPEHIESHGGFENYKKTKIKFFTQITSSREKIIGGKEIKKILAINSEMSETVQFAVGDVPIIDFDSKKADDVNLKLVGEFWNLNANAALAAAQSQGVDRGLAVGVLNSIESIPGRMEEVKEGQDFRVFIDYAHTPDALESVYKTLSSKPQAPSSKLICVLGAAGGGRDKWKRPEFGKLAWQYCDEIILSNEDPYDENPEEILNQISSGFSQIRNSKFEIRNFHKILDRREAIVKAIDLTRGSDIVIITGKGCESWMMVAGGKKIPWDDRKIVREALLNKKSA</sequence>
<dbReference type="GO" id="GO:0071555">
    <property type="term" value="P:cell wall organization"/>
    <property type="evidence" value="ECO:0007669"/>
    <property type="project" value="UniProtKB-KW"/>
</dbReference>
<dbReference type="Proteomes" id="UP000177197">
    <property type="component" value="Unassembled WGS sequence"/>
</dbReference>
<evidence type="ECO:0000313" key="5">
    <source>
        <dbReference type="EMBL" id="OGD40137.1"/>
    </source>
</evidence>
<dbReference type="NCBIfam" id="TIGR01085">
    <property type="entry name" value="murE"/>
    <property type="match status" value="1"/>
</dbReference>
<comment type="subcellular location">
    <subcellularLocation>
        <location evidence="2">Cytoplasm</location>
    </subcellularLocation>
</comment>
<dbReference type="Pfam" id="PF02875">
    <property type="entry name" value="Mur_ligase_C"/>
    <property type="match status" value="1"/>
</dbReference>
<dbReference type="Gene3D" id="3.90.190.20">
    <property type="entry name" value="Mur ligase, C-terminal domain"/>
    <property type="match status" value="1"/>
</dbReference>
<evidence type="ECO:0008006" key="7">
    <source>
        <dbReference type="Google" id="ProtNLM"/>
    </source>
</evidence>
<dbReference type="PANTHER" id="PTHR23135">
    <property type="entry name" value="MUR LIGASE FAMILY MEMBER"/>
    <property type="match status" value="1"/>
</dbReference>
<dbReference type="EMBL" id="MEYV01000011">
    <property type="protein sequence ID" value="OGD40137.1"/>
    <property type="molecule type" value="Genomic_DNA"/>
</dbReference>
<dbReference type="InterPro" id="IPR036565">
    <property type="entry name" value="Mur-like_cat_sf"/>
</dbReference>
<dbReference type="GO" id="GO:0051301">
    <property type="term" value="P:cell division"/>
    <property type="evidence" value="ECO:0007669"/>
    <property type="project" value="UniProtKB-KW"/>
</dbReference>
<dbReference type="UniPathway" id="UPA00219"/>
<dbReference type="GO" id="GO:0005737">
    <property type="term" value="C:cytoplasm"/>
    <property type="evidence" value="ECO:0007669"/>
    <property type="project" value="UniProtKB-SubCell"/>
</dbReference>
<organism evidence="5 6">
    <name type="scientific">Candidatus Azambacteria bacterium RIFCSPLOWO2_02_FULL_44_14</name>
    <dbReference type="NCBI Taxonomy" id="1797306"/>
    <lineage>
        <taxon>Bacteria</taxon>
        <taxon>Candidatus Azamiibacteriota</taxon>
    </lineage>
</organism>
<feature type="domain" description="Mur ligase C-terminal" evidence="3">
    <location>
        <begin position="246"/>
        <end position="383"/>
    </location>
</feature>
<dbReference type="GO" id="GO:0008360">
    <property type="term" value="P:regulation of cell shape"/>
    <property type="evidence" value="ECO:0007669"/>
    <property type="project" value="UniProtKB-KW"/>
</dbReference>
<dbReference type="GO" id="GO:0005524">
    <property type="term" value="F:ATP binding"/>
    <property type="evidence" value="ECO:0007669"/>
    <property type="project" value="InterPro"/>
</dbReference>
<gene>
    <name evidence="5" type="ORF">A3I30_02605</name>
</gene>
<dbReference type="CDD" id="cd01983">
    <property type="entry name" value="SIMIBI"/>
    <property type="match status" value="1"/>
</dbReference>
<keyword evidence="2" id="KW-0961">Cell wall biogenesis/degradation</keyword>
<evidence type="ECO:0000259" key="3">
    <source>
        <dbReference type="Pfam" id="PF02875"/>
    </source>
</evidence>
<dbReference type="SUPFAM" id="SSF53623">
    <property type="entry name" value="MurD-like peptide ligases, catalytic domain"/>
    <property type="match status" value="1"/>
</dbReference>
<keyword evidence="2" id="KW-0131">Cell cycle</keyword>
<dbReference type="PANTHER" id="PTHR23135:SF4">
    <property type="entry name" value="UDP-N-ACETYLMURAMOYL-L-ALANYL-D-GLUTAMATE--2,6-DIAMINOPIMELATE LIGASE MURE HOMOLOG, CHLOROPLASTIC"/>
    <property type="match status" value="1"/>
</dbReference>
<reference evidence="5 6" key="1">
    <citation type="journal article" date="2016" name="Nat. Commun.">
        <title>Thousands of microbial genomes shed light on interconnected biogeochemical processes in an aquifer system.</title>
        <authorList>
            <person name="Anantharaman K."/>
            <person name="Brown C.T."/>
            <person name="Hug L.A."/>
            <person name="Sharon I."/>
            <person name="Castelle C.J."/>
            <person name="Probst A.J."/>
            <person name="Thomas B.C."/>
            <person name="Singh A."/>
            <person name="Wilkins M.J."/>
            <person name="Karaoz U."/>
            <person name="Brodie E.L."/>
            <person name="Williams K.H."/>
            <person name="Hubbard S.S."/>
            <person name="Banfield J.F."/>
        </authorList>
    </citation>
    <scope>NUCLEOTIDE SEQUENCE [LARGE SCALE GENOMIC DNA]</scope>
</reference>
<evidence type="ECO:0000313" key="6">
    <source>
        <dbReference type="Proteomes" id="UP000177197"/>
    </source>
</evidence>
<dbReference type="GO" id="GO:0009252">
    <property type="term" value="P:peptidoglycan biosynthetic process"/>
    <property type="evidence" value="ECO:0007669"/>
    <property type="project" value="UniProtKB-UniPathway"/>
</dbReference>
<feature type="domain" description="Mur ligase central" evidence="4">
    <location>
        <begin position="37"/>
        <end position="224"/>
    </location>
</feature>
<name>A0A1F5CBB5_9BACT</name>
<dbReference type="Gene3D" id="3.40.1190.10">
    <property type="entry name" value="Mur-like, catalytic domain"/>
    <property type="match status" value="1"/>
</dbReference>
<comment type="caution">
    <text evidence="5">The sequence shown here is derived from an EMBL/GenBank/DDBJ whole genome shotgun (WGS) entry which is preliminary data.</text>
</comment>
<comment type="similarity">
    <text evidence="1">Belongs to the MurCDEF family. MurE subfamily.</text>
</comment>
<keyword evidence="2" id="KW-0573">Peptidoglycan synthesis</keyword>
<accession>A0A1F5CBB5</accession>
<evidence type="ECO:0000256" key="2">
    <source>
        <dbReference type="RuleBase" id="RU004135"/>
    </source>
</evidence>
<dbReference type="AlphaFoldDB" id="A0A1F5CBB5"/>
<evidence type="ECO:0000256" key="1">
    <source>
        <dbReference type="ARBA" id="ARBA00005898"/>
    </source>
</evidence>
<dbReference type="InterPro" id="IPR013221">
    <property type="entry name" value="Mur_ligase_cen"/>
</dbReference>
<keyword evidence="2" id="KW-0133">Cell shape</keyword>
<dbReference type="SUPFAM" id="SSF53244">
    <property type="entry name" value="MurD-like peptide ligases, peptide-binding domain"/>
    <property type="match status" value="1"/>
</dbReference>
<protein>
    <recommendedName>
        <fullName evidence="7">UDP-N-acetylmuramoyl-L-alanyl-D-glutamate--2, 6-diaminopimelate ligase</fullName>
    </recommendedName>
</protein>
<proteinExistence type="inferred from homology"/>
<dbReference type="GO" id="GO:0016881">
    <property type="term" value="F:acid-amino acid ligase activity"/>
    <property type="evidence" value="ECO:0007669"/>
    <property type="project" value="InterPro"/>
</dbReference>
<dbReference type="InterPro" id="IPR004101">
    <property type="entry name" value="Mur_ligase_C"/>
</dbReference>
<dbReference type="InterPro" id="IPR036615">
    <property type="entry name" value="Mur_ligase_C_dom_sf"/>
</dbReference>
<dbReference type="InterPro" id="IPR005761">
    <property type="entry name" value="UDP-N-AcMur-Glu-dNH2Pim_ligase"/>
</dbReference>
<keyword evidence="2" id="KW-0132">Cell division</keyword>
<comment type="pathway">
    <text evidence="2">Cell wall biogenesis; peptidoglycan biosynthesis.</text>
</comment>
<evidence type="ECO:0000259" key="4">
    <source>
        <dbReference type="Pfam" id="PF08245"/>
    </source>
</evidence>
<dbReference type="Pfam" id="PF08245">
    <property type="entry name" value="Mur_ligase_M"/>
    <property type="match status" value="1"/>
</dbReference>